<proteinExistence type="predicted"/>
<protein>
    <submittedName>
        <fullName evidence="1">Uncharacterized protein</fullName>
    </submittedName>
</protein>
<dbReference type="EMBL" id="CM043792">
    <property type="protein sequence ID" value="KAI4821642.1"/>
    <property type="molecule type" value="Genomic_DNA"/>
</dbReference>
<keyword evidence="2" id="KW-1185">Reference proteome</keyword>
<feature type="non-terminal residue" evidence="1">
    <location>
        <position position="53"/>
    </location>
</feature>
<evidence type="ECO:0000313" key="1">
    <source>
        <dbReference type="EMBL" id="KAI4821642.1"/>
    </source>
</evidence>
<feature type="non-terminal residue" evidence="1">
    <location>
        <position position="1"/>
    </location>
</feature>
<evidence type="ECO:0000313" key="2">
    <source>
        <dbReference type="Proteomes" id="UP001057452"/>
    </source>
</evidence>
<reference evidence="1" key="1">
    <citation type="submission" date="2022-05" db="EMBL/GenBank/DDBJ databases">
        <title>Chromosome-level genome of Chaenocephalus aceratus.</title>
        <authorList>
            <person name="Park H."/>
        </authorList>
    </citation>
    <scope>NUCLEOTIDE SEQUENCE</scope>
    <source>
        <strain evidence="1">KU_202001</strain>
    </source>
</reference>
<organism evidence="1 2">
    <name type="scientific">Chaenocephalus aceratus</name>
    <name type="common">Blackfin icefish</name>
    <name type="synonym">Chaenichthys aceratus</name>
    <dbReference type="NCBI Taxonomy" id="36190"/>
    <lineage>
        <taxon>Eukaryota</taxon>
        <taxon>Metazoa</taxon>
        <taxon>Chordata</taxon>
        <taxon>Craniata</taxon>
        <taxon>Vertebrata</taxon>
        <taxon>Euteleostomi</taxon>
        <taxon>Actinopterygii</taxon>
        <taxon>Neopterygii</taxon>
        <taxon>Teleostei</taxon>
        <taxon>Neoteleostei</taxon>
        <taxon>Acanthomorphata</taxon>
        <taxon>Eupercaria</taxon>
        <taxon>Perciformes</taxon>
        <taxon>Notothenioidei</taxon>
        <taxon>Channichthyidae</taxon>
        <taxon>Chaenocephalus</taxon>
    </lineage>
</organism>
<gene>
    <name evidence="1" type="ORF">KUCAC02_007237</name>
</gene>
<sequence>ISILRRRQAALWGVEVRMTAVDSSEKQTAGLSIYSTTSLQLHLQNQSHPLLID</sequence>
<accession>A0ACB9X5S5</accession>
<name>A0ACB9X5S5_CHAAC</name>
<comment type="caution">
    <text evidence="1">The sequence shown here is derived from an EMBL/GenBank/DDBJ whole genome shotgun (WGS) entry which is preliminary data.</text>
</comment>
<dbReference type="Proteomes" id="UP001057452">
    <property type="component" value="Chromosome 8"/>
</dbReference>